<dbReference type="SMART" id="SM01308">
    <property type="entry name" value="RICTOR_N"/>
    <property type="match status" value="1"/>
</dbReference>
<protein>
    <recommendedName>
        <fullName evidence="4">REM-1 domain-containing protein</fullName>
    </recommendedName>
</protein>
<feature type="domain" description="REM-1" evidence="4">
    <location>
        <begin position="47"/>
        <end position="121"/>
    </location>
</feature>
<dbReference type="InterPro" id="IPR029452">
    <property type="entry name" value="RICTOR_V"/>
</dbReference>
<dbReference type="SMART" id="SM01307">
    <property type="entry name" value="RICTOR_M"/>
    <property type="match status" value="1"/>
</dbReference>
<dbReference type="HOGENOM" id="CLU_001013_0_1_1"/>
<dbReference type="PROSITE" id="PS51860">
    <property type="entry name" value="REM_1"/>
    <property type="match status" value="1"/>
</dbReference>
<dbReference type="GeneID" id="18911403"/>
<feature type="compositionally biased region" description="Acidic residues" evidence="3">
    <location>
        <begin position="1297"/>
        <end position="1309"/>
    </location>
</feature>
<evidence type="ECO:0000313" key="5">
    <source>
        <dbReference type="EMBL" id="EKM51823.1"/>
    </source>
</evidence>
<reference evidence="5 6" key="1">
    <citation type="journal article" date="2012" name="BMC Genomics">
        <title>Comparative genomics of the white-rot fungi, Phanerochaete carnosa and P. chrysosporium, to elucidate the genetic basis of the distinct wood types they colonize.</title>
        <authorList>
            <person name="Suzuki H."/>
            <person name="MacDonald J."/>
            <person name="Syed K."/>
            <person name="Salamov A."/>
            <person name="Hori C."/>
            <person name="Aerts A."/>
            <person name="Henrissat B."/>
            <person name="Wiebenga A."/>
            <person name="vanKuyk P.A."/>
            <person name="Barry K."/>
            <person name="Lindquist E."/>
            <person name="LaButti K."/>
            <person name="Lapidus A."/>
            <person name="Lucas S."/>
            <person name="Coutinho P."/>
            <person name="Gong Y."/>
            <person name="Samejima M."/>
            <person name="Mahadevan R."/>
            <person name="Abou-Zaid M."/>
            <person name="de Vries R.P."/>
            <person name="Igarashi K."/>
            <person name="Yadav J.S."/>
            <person name="Grigoriev I.V."/>
            <person name="Master E.R."/>
        </authorList>
    </citation>
    <scope>NUCLEOTIDE SEQUENCE [LARGE SCALE GENOMIC DNA]</scope>
    <source>
        <strain evidence="5 6">HHB-10118-sp</strain>
    </source>
</reference>
<keyword evidence="6" id="KW-1185">Reference proteome</keyword>
<dbReference type="InterPro" id="IPR036274">
    <property type="entry name" value="HR1_rpt_sf"/>
</dbReference>
<dbReference type="InterPro" id="IPR028267">
    <property type="entry name" value="Pianissimo_N"/>
</dbReference>
<dbReference type="InterPro" id="IPR011072">
    <property type="entry name" value="HR1_rho-bd"/>
</dbReference>
<dbReference type="FunCoup" id="K5VKD3">
    <property type="interactions" value="245"/>
</dbReference>
<dbReference type="InterPro" id="IPR011989">
    <property type="entry name" value="ARM-like"/>
</dbReference>
<feature type="region of interest" description="Disordered" evidence="3">
    <location>
        <begin position="117"/>
        <end position="153"/>
    </location>
</feature>
<feature type="region of interest" description="Disordered" evidence="3">
    <location>
        <begin position="1"/>
        <end position="30"/>
    </location>
</feature>
<dbReference type="EMBL" id="JH930476">
    <property type="protein sequence ID" value="EKM51823.1"/>
    <property type="molecule type" value="Genomic_DNA"/>
</dbReference>
<dbReference type="Pfam" id="PF14664">
    <property type="entry name" value="RICTOR_N"/>
    <property type="match status" value="1"/>
</dbReference>
<dbReference type="InterPro" id="IPR028268">
    <property type="entry name" value="Pianissimo_fam"/>
</dbReference>
<dbReference type="InterPro" id="IPR029451">
    <property type="entry name" value="RICTOR_M"/>
</dbReference>
<dbReference type="PANTHER" id="PTHR13298:SF11">
    <property type="entry name" value="RAPAMYCIN-INSENSITIVE COMPANION OF MTOR"/>
    <property type="match status" value="1"/>
</dbReference>
<feature type="compositionally biased region" description="Low complexity" evidence="3">
    <location>
        <begin position="186"/>
        <end position="197"/>
    </location>
</feature>
<evidence type="ECO:0000256" key="3">
    <source>
        <dbReference type="SAM" id="MobiDB-lite"/>
    </source>
</evidence>
<dbReference type="Gene3D" id="1.25.10.10">
    <property type="entry name" value="Leucine-rich Repeat Variant"/>
    <property type="match status" value="1"/>
</dbReference>
<dbReference type="Pfam" id="PF14663">
    <property type="entry name" value="RasGEF_N_2"/>
    <property type="match status" value="1"/>
</dbReference>
<evidence type="ECO:0000313" key="6">
    <source>
        <dbReference type="Proteomes" id="UP000008370"/>
    </source>
</evidence>
<dbReference type="PANTHER" id="PTHR13298">
    <property type="entry name" value="CYTOSOLIC REGULATOR PIANISSIMO"/>
    <property type="match status" value="1"/>
</dbReference>
<feature type="region of interest" description="Disordered" evidence="3">
    <location>
        <begin position="1288"/>
        <end position="1319"/>
    </location>
</feature>
<dbReference type="GO" id="GO:0031932">
    <property type="term" value="C:TORC2 complex"/>
    <property type="evidence" value="ECO:0007669"/>
    <property type="project" value="InterPro"/>
</dbReference>
<evidence type="ECO:0000259" key="4">
    <source>
        <dbReference type="PROSITE" id="PS51860"/>
    </source>
</evidence>
<gene>
    <name evidence="5" type="ORF">PHACADRAFT_199326</name>
</gene>
<dbReference type="Pfam" id="PF14666">
    <property type="entry name" value="RICTOR_M"/>
    <property type="match status" value="1"/>
</dbReference>
<dbReference type="SUPFAM" id="SSF48371">
    <property type="entry name" value="ARM repeat"/>
    <property type="match status" value="1"/>
</dbReference>
<dbReference type="Pfam" id="PF02185">
    <property type="entry name" value="HR1"/>
    <property type="match status" value="1"/>
</dbReference>
<dbReference type="InterPro" id="IPR016024">
    <property type="entry name" value="ARM-type_fold"/>
</dbReference>
<feature type="compositionally biased region" description="Polar residues" evidence="3">
    <location>
        <begin position="170"/>
        <end position="180"/>
    </location>
</feature>
<dbReference type="SUPFAM" id="SSF46585">
    <property type="entry name" value="HR1 repeat"/>
    <property type="match status" value="1"/>
</dbReference>
<dbReference type="Proteomes" id="UP000008370">
    <property type="component" value="Unassembled WGS sequence"/>
</dbReference>
<evidence type="ECO:0000256" key="2">
    <source>
        <dbReference type="PROSITE-ProRule" id="PRU01207"/>
    </source>
</evidence>
<accession>K5VKD3</accession>
<name>K5VKD3_PHACS</name>
<dbReference type="GO" id="GO:0038203">
    <property type="term" value="P:TORC2 signaling"/>
    <property type="evidence" value="ECO:0007669"/>
    <property type="project" value="TreeGrafter"/>
</dbReference>
<proteinExistence type="inferred from homology"/>
<evidence type="ECO:0000256" key="1">
    <source>
        <dbReference type="ARBA" id="ARBA00008878"/>
    </source>
</evidence>
<dbReference type="SMART" id="SM00742">
    <property type="entry name" value="Hr1"/>
    <property type="match status" value="1"/>
</dbReference>
<dbReference type="KEGG" id="pco:PHACADRAFT_199326"/>
<dbReference type="OrthoDB" id="271111at2759"/>
<dbReference type="SMART" id="SM01303">
    <property type="entry name" value="RasGEF_N_2"/>
    <property type="match status" value="1"/>
</dbReference>
<dbReference type="Pfam" id="PF14668">
    <property type="entry name" value="RICTOR_V"/>
    <property type="match status" value="1"/>
</dbReference>
<dbReference type="Gene3D" id="1.10.287.160">
    <property type="entry name" value="HR1 repeat"/>
    <property type="match status" value="1"/>
</dbReference>
<comment type="similarity">
    <text evidence="1">Belongs to the RICTOR family.</text>
</comment>
<sequence>MPLPAHTLDHRDRSSHKSRNSDGAASVVSNAAPSTTTAYLSGVTLIDRDAQGDEGNPADRLQTLNTQLQVENRIKEGAENLLQMPLEENLRLQVEEELEMARSKIDAIQKKIESHNTRGVRRAANGSESAKRKFNGTPLAGLSVKTKDDTEEREDFRTALQQASSYIRTLHKLSSQSGTRSPPDSPSSSNPTAPTDSEISRMRIEAMNQLTNVLQRNLRVRYEMNIPDVVQAITPALSDRATKHGRAMAYRLIRHMLVNPPSVEKLQEQSLDWYIVKSLARDSKHAVEKEQVIKLIRTIVEIGSSRRGPGAAVGCGTVPLSDAVMRALMAVAEQPDEPFKLICLQTLTEILLIDVALVARTGGIRLLLHALSEGPIEMAPMISSAFLYIADSPRTRAFLHPGTDLEMALSGVTDAYGKGTEHADRMRASTKIIASMLRTWSGLLYFCVHDKIALRAVVDGLRIPSLQTREIILDMFFDLFNIKPPEWHQAFIDGRRLTMYRRTRRNVESKPAEASHKQQDTLKLTEQYIGLLILVFTSAGLMDALTAMLEETTLEEEPTQTGTNLHRKATLLIAEILHTANRVLPLSMAAKIQALPRVFTLASDYDQGNSRAIGTSTLSAIDSYNRHRMRLQPAVVKDSSRPRANSVEDAIRRGQKQVEQAKIKQGLQMDDKTFQTLLLDSQVMTTKDQTKWNFDVLQDLMEGPFLNPKRMEEAIKVSRYVRKLISFFHPFSRRFSDLAKSKSNIRWIKLGCLLMNALLASSEGTRFLQEDELLGQILKSFAQLDPSNALQNQDALFSKRRMLETLTYGYFEMLGTLSKRKEGLELLERFKFFTAFYHLTELRDRQDLIKAMIEHLDYSIDGHARIVLAKALTSSYREIRLFATNHLGELIRGSSQANAWALRLLLTQLYDPDMVVQEVAVRYLEEACESLNVLEMVVEMHPTLEHLGDIGHPLLLKFMSTTLGFRYLYAADYIDREMDAWFHERNLHYVVHIEVFLAKAFGFAPSDTEDTNMAESVIPPHFYGVMAKTELGCQVLQEKGHFSEFAQIIRRHGLESEDQDLILKLKSILWAVGNIGSTERGLPFLEEEEIIPTILEIAEQSLVLSVRGTSSFVLGLISSTPQGAEVLDDYHWEAALSPLGLPTGMCVPANVERLISIPSWEPIDVLAEDQPRLQAPATEEENEVLTAIYNLANTVIANAASRTLARMKSRSKYKHIFASTSMLYRALQTISSQRYRLPVRRYIIDLFSIELDDAVVKRLSEHAVKLRIKSTSGGATTRTSRAVSIIGRPVRHRQMSDSDDNSMSEDEEPPDVKQYPIVKARPKSQIVGFDKANES</sequence>
<feature type="region of interest" description="Disordered" evidence="3">
    <location>
        <begin position="170"/>
        <end position="199"/>
    </location>
</feature>
<dbReference type="RefSeq" id="XP_007399618.1">
    <property type="nucleotide sequence ID" value="XM_007399556.1"/>
</dbReference>
<dbReference type="InParanoid" id="K5VKD3"/>
<dbReference type="STRING" id="650164.K5VKD3"/>
<feature type="compositionally biased region" description="Polar residues" evidence="3">
    <location>
        <begin position="21"/>
        <end position="30"/>
    </location>
</feature>
<organism evidence="5 6">
    <name type="scientific">Phanerochaete carnosa (strain HHB-10118-sp)</name>
    <name type="common">White-rot fungus</name>
    <name type="synonym">Peniophora carnosa</name>
    <dbReference type="NCBI Taxonomy" id="650164"/>
    <lineage>
        <taxon>Eukaryota</taxon>
        <taxon>Fungi</taxon>
        <taxon>Dikarya</taxon>
        <taxon>Basidiomycota</taxon>
        <taxon>Agaricomycotina</taxon>
        <taxon>Agaricomycetes</taxon>
        <taxon>Polyporales</taxon>
        <taxon>Phanerochaetaceae</taxon>
        <taxon>Phanerochaete</taxon>
    </lineage>
</organism>
<keyword evidence="2" id="KW-0175">Coiled coil</keyword>
<dbReference type="SMART" id="SM01310">
    <property type="entry name" value="RICTOR_V"/>
    <property type="match status" value="1"/>
</dbReference>
<dbReference type="InterPro" id="IPR029453">
    <property type="entry name" value="Rictor_IV"/>
</dbReference>